<gene>
    <name evidence="2" type="ORF">SAMN05660662_2769</name>
</gene>
<dbReference type="STRING" id="1550231.SAMN05660662_2769"/>
<organism evidence="2 3">
    <name type="scientific">Blastococcus aurantiacus</name>
    <dbReference type="NCBI Taxonomy" id="1550231"/>
    <lineage>
        <taxon>Bacteria</taxon>
        <taxon>Bacillati</taxon>
        <taxon>Actinomycetota</taxon>
        <taxon>Actinomycetes</taxon>
        <taxon>Geodermatophilales</taxon>
        <taxon>Geodermatophilaceae</taxon>
        <taxon>Blastococcus</taxon>
    </lineage>
</organism>
<evidence type="ECO:0000313" key="3">
    <source>
        <dbReference type="Proteomes" id="UP000199406"/>
    </source>
</evidence>
<proteinExistence type="predicted"/>
<evidence type="ECO:0000256" key="1">
    <source>
        <dbReference type="ARBA" id="ARBA00022801"/>
    </source>
</evidence>
<dbReference type="AlphaFoldDB" id="A0A1G7MLA8"/>
<dbReference type="CDD" id="cd05829">
    <property type="entry name" value="Sortase_F"/>
    <property type="match status" value="1"/>
</dbReference>
<dbReference type="Pfam" id="PF04203">
    <property type="entry name" value="Sortase"/>
    <property type="match status" value="1"/>
</dbReference>
<name>A0A1G7MLA8_9ACTN</name>
<evidence type="ECO:0000313" key="2">
    <source>
        <dbReference type="EMBL" id="SDF61919.1"/>
    </source>
</evidence>
<dbReference type="EMBL" id="FNBT01000005">
    <property type="protein sequence ID" value="SDF61919.1"/>
    <property type="molecule type" value="Genomic_DNA"/>
</dbReference>
<dbReference type="Proteomes" id="UP000199406">
    <property type="component" value="Unassembled WGS sequence"/>
</dbReference>
<keyword evidence="3" id="KW-1185">Reference proteome</keyword>
<sequence length="222" mass="22535">MRFVRGIDLRAVGAFLVVLAAGLALLFVVAGRPDAETTPRPAPGASAPVAGDAAVPAGELVAAGAIQPARLTIPAIDVDTVVESRGTVQYENPFTGQPVAGYGVPESMETTSWWSDGPQPGSGQMAVILGHQQNSGGAVFDQLHTLRPGDEVSLRDGNGAVLRLQVLGSPVTGLDKATSALADTLNGHPAGADVALVTCGGEFVEDAGTSTENTVVFATVVR</sequence>
<dbReference type="InterPro" id="IPR005754">
    <property type="entry name" value="Sortase"/>
</dbReference>
<keyword evidence="1" id="KW-0378">Hydrolase</keyword>
<reference evidence="3" key="1">
    <citation type="submission" date="2016-10" db="EMBL/GenBank/DDBJ databases">
        <authorList>
            <person name="Varghese N."/>
            <person name="Submissions S."/>
        </authorList>
    </citation>
    <scope>NUCLEOTIDE SEQUENCE [LARGE SCALE GENOMIC DNA]</scope>
    <source>
        <strain evidence="3">DSM 44268</strain>
    </source>
</reference>
<dbReference type="InterPro" id="IPR023365">
    <property type="entry name" value="Sortase_dom-sf"/>
</dbReference>
<accession>A0A1G7MLA8</accession>
<dbReference type="GO" id="GO:0016787">
    <property type="term" value="F:hydrolase activity"/>
    <property type="evidence" value="ECO:0007669"/>
    <property type="project" value="UniProtKB-KW"/>
</dbReference>
<protein>
    <submittedName>
        <fullName evidence="2">Sortase family protein</fullName>
    </submittedName>
</protein>
<dbReference type="SUPFAM" id="SSF63817">
    <property type="entry name" value="Sortase"/>
    <property type="match status" value="1"/>
</dbReference>
<dbReference type="RefSeq" id="WP_176946371.1">
    <property type="nucleotide sequence ID" value="NZ_FNBT01000005.1"/>
</dbReference>
<dbReference type="Gene3D" id="2.40.260.10">
    <property type="entry name" value="Sortase"/>
    <property type="match status" value="1"/>
</dbReference>
<dbReference type="InterPro" id="IPR042001">
    <property type="entry name" value="Sortase_F"/>
</dbReference>